<comment type="caution">
    <text evidence="9">The sequence shown here is derived from an EMBL/GenBank/DDBJ whole genome shotgun (WGS) entry which is preliminary data.</text>
</comment>
<dbReference type="GO" id="GO:0006508">
    <property type="term" value="P:proteolysis"/>
    <property type="evidence" value="ECO:0007669"/>
    <property type="project" value="UniProtKB-KW"/>
</dbReference>
<organism evidence="9 10">
    <name type="scientific">Microdochium trichocladiopsis</name>
    <dbReference type="NCBI Taxonomy" id="1682393"/>
    <lineage>
        <taxon>Eukaryota</taxon>
        <taxon>Fungi</taxon>
        <taxon>Dikarya</taxon>
        <taxon>Ascomycota</taxon>
        <taxon>Pezizomycotina</taxon>
        <taxon>Sordariomycetes</taxon>
        <taxon>Xylariomycetidae</taxon>
        <taxon>Xylariales</taxon>
        <taxon>Microdochiaceae</taxon>
        <taxon>Microdochium</taxon>
    </lineage>
</organism>
<dbReference type="InterPro" id="IPR018114">
    <property type="entry name" value="TRYPSIN_HIS"/>
</dbReference>
<dbReference type="InterPro" id="IPR001254">
    <property type="entry name" value="Trypsin_dom"/>
</dbReference>
<evidence type="ECO:0000259" key="8">
    <source>
        <dbReference type="Pfam" id="PF00089"/>
    </source>
</evidence>
<feature type="region of interest" description="Disordered" evidence="7">
    <location>
        <begin position="22"/>
        <end position="43"/>
    </location>
</feature>
<evidence type="ECO:0000256" key="2">
    <source>
        <dbReference type="ARBA" id="ARBA00022670"/>
    </source>
</evidence>
<dbReference type="InterPro" id="IPR043504">
    <property type="entry name" value="Peptidase_S1_PA_chymotrypsin"/>
</dbReference>
<evidence type="ECO:0000313" key="10">
    <source>
        <dbReference type="Proteomes" id="UP000756346"/>
    </source>
</evidence>
<protein>
    <recommendedName>
        <fullName evidence="6">Serine protease</fullName>
        <ecNumber evidence="6">3.4.21.-</ecNumber>
    </recommendedName>
</protein>
<dbReference type="RefSeq" id="XP_046008535.1">
    <property type="nucleotide sequence ID" value="XM_046159372.1"/>
</dbReference>
<evidence type="ECO:0000256" key="7">
    <source>
        <dbReference type="SAM" id="MobiDB-lite"/>
    </source>
</evidence>
<evidence type="ECO:0000256" key="6">
    <source>
        <dbReference type="RuleBase" id="RU004296"/>
    </source>
</evidence>
<keyword evidence="10" id="KW-1185">Reference proteome</keyword>
<evidence type="ECO:0000256" key="1">
    <source>
        <dbReference type="ARBA" id="ARBA00008764"/>
    </source>
</evidence>
<evidence type="ECO:0000313" key="9">
    <source>
        <dbReference type="EMBL" id="KAH7024987.1"/>
    </source>
</evidence>
<dbReference type="EMBL" id="JAGTJQ010000009">
    <property type="protein sequence ID" value="KAH7024987.1"/>
    <property type="molecule type" value="Genomic_DNA"/>
</dbReference>
<keyword evidence="2 6" id="KW-0645">Protease</keyword>
<feature type="chain" id="PRO_5040537992" description="Serine protease" evidence="6">
    <location>
        <begin position="23"/>
        <end position="333"/>
    </location>
</feature>
<keyword evidence="3 6" id="KW-0732">Signal</keyword>
<dbReference type="PRINTS" id="PR00839">
    <property type="entry name" value="V8PROTEASE"/>
</dbReference>
<comment type="similarity">
    <text evidence="1 6">Belongs to the peptidase S1B family.</text>
</comment>
<name>A0A9P9BLJ9_9PEZI</name>
<dbReference type="EC" id="3.4.21.-" evidence="6"/>
<feature type="signal peptide" evidence="6">
    <location>
        <begin position="1"/>
        <end position="22"/>
    </location>
</feature>
<keyword evidence="5 6" id="KW-0720">Serine protease</keyword>
<dbReference type="OrthoDB" id="10037376at2759"/>
<sequence>MVATAILNGLVAALAMGSTVAAAPSKPSSSRRDEAAPGTTTITWNGNDYEVGYDPERAAAIFADAAFPAGAIPRLTEADLAAIASVTGLNATAAADFFVGTEPQSDDAAAADKRDWSESWHQTNSDFPYRALGRITWQNGAVCSGTLVGSRLVLTASHCIPPDNSAVSFSPWYNYGNDATFGTYWATHYLSYGGGDGSFCQIKNDWALIVISERVGQLLGYLGARNVGDDMLNWPYVHSCGYPGAKGSGRDMYCHNNIRVDSYGGCGADGPVLSNALVYGGQSGSGTWTPFGGSPYSVFGVVSASIGAPYDQTGHASGQSIPEAVLYMRSEFP</sequence>
<feature type="domain" description="Peptidase S1" evidence="8">
    <location>
        <begin position="127"/>
        <end position="215"/>
    </location>
</feature>
<evidence type="ECO:0000256" key="4">
    <source>
        <dbReference type="ARBA" id="ARBA00022801"/>
    </source>
</evidence>
<accession>A0A9P9BLJ9</accession>
<evidence type="ECO:0000256" key="5">
    <source>
        <dbReference type="ARBA" id="ARBA00022825"/>
    </source>
</evidence>
<keyword evidence="4 6" id="KW-0378">Hydrolase</keyword>
<dbReference type="Gene3D" id="2.40.10.10">
    <property type="entry name" value="Trypsin-like serine proteases"/>
    <property type="match status" value="2"/>
</dbReference>
<dbReference type="Proteomes" id="UP000756346">
    <property type="component" value="Unassembled WGS sequence"/>
</dbReference>
<proteinExistence type="inferred from homology"/>
<dbReference type="AlphaFoldDB" id="A0A9P9BLJ9"/>
<gene>
    <name evidence="9" type="ORF">B0I36DRAFT_366885</name>
</gene>
<dbReference type="SUPFAM" id="SSF50494">
    <property type="entry name" value="Trypsin-like serine proteases"/>
    <property type="match status" value="1"/>
</dbReference>
<evidence type="ECO:0000256" key="3">
    <source>
        <dbReference type="ARBA" id="ARBA00022729"/>
    </source>
</evidence>
<reference evidence="9" key="1">
    <citation type="journal article" date="2021" name="Nat. Commun.">
        <title>Genetic determinants of endophytism in the Arabidopsis root mycobiome.</title>
        <authorList>
            <person name="Mesny F."/>
            <person name="Miyauchi S."/>
            <person name="Thiergart T."/>
            <person name="Pickel B."/>
            <person name="Atanasova L."/>
            <person name="Karlsson M."/>
            <person name="Huettel B."/>
            <person name="Barry K.W."/>
            <person name="Haridas S."/>
            <person name="Chen C."/>
            <person name="Bauer D."/>
            <person name="Andreopoulos W."/>
            <person name="Pangilinan J."/>
            <person name="LaButti K."/>
            <person name="Riley R."/>
            <person name="Lipzen A."/>
            <person name="Clum A."/>
            <person name="Drula E."/>
            <person name="Henrissat B."/>
            <person name="Kohler A."/>
            <person name="Grigoriev I.V."/>
            <person name="Martin F.M."/>
            <person name="Hacquard S."/>
        </authorList>
    </citation>
    <scope>NUCLEOTIDE SEQUENCE</scope>
    <source>
        <strain evidence="9">MPI-CAGE-CH-0230</strain>
    </source>
</reference>
<dbReference type="PROSITE" id="PS00134">
    <property type="entry name" value="TRYPSIN_HIS"/>
    <property type="match status" value="1"/>
</dbReference>
<dbReference type="GeneID" id="70188918"/>
<dbReference type="Pfam" id="PF00089">
    <property type="entry name" value="Trypsin"/>
    <property type="match status" value="1"/>
</dbReference>
<dbReference type="InterPro" id="IPR008256">
    <property type="entry name" value="Peptidase_S1B"/>
</dbReference>
<dbReference type="GO" id="GO:0004252">
    <property type="term" value="F:serine-type endopeptidase activity"/>
    <property type="evidence" value="ECO:0007669"/>
    <property type="project" value="InterPro"/>
</dbReference>
<dbReference type="InterPro" id="IPR009003">
    <property type="entry name" value="Peptidase_S1_PA"/>
</dbReference>